<proteinExistence type="predicted"/>
<feature type="transmembrane region" description="Helical" evidence="1">
    <location>
        <begin position="62"/>
        <end position="80"/>
    </location>
</feature>
<reference evidence="2" key="2">
    <citation type="submission" date="2020-09" db="EMBL/GenBank/DDBJ databases">
        <authorList>
            <person name="Sun Q."/>
            <person name="Zhou Y."/>
        </authorList>
    </citation>
    <scope>NUCLEOTIDE SEQUENCE</scope>
    <source>
        <strain evidence="2">CGMCC 1.15330</strain>
    </source>
</reference>
<gene>
    <name evidence="2" type="ORF">GCM10011380_01320</name>
</gene>
<dbReference type="Pfam" id="PF07301">
    <property type="entry name" value="DUF1453"/>
    <property type="match status" value="1"/>
</dbReference>
<evidence type="ECO:0008006" key="4">
    <source>
        <dbReference type="Google" id="ProtNLM"/>
    </source>
</evidence>
<keyword evidence="1" id="KW-0472">Membrane</keyword>
<feature type="transmembrane region" description="Helical" evidence="1">
    <location>
        <begin position="6"/>
        <end position="26"/>
    </location>
</feature>
<dbReference type="EMBL" id="BMIH01000001">
    <property type="protein sequence ID" value="GGB15622.1"/>
    <property type="molecule type" value="Genomic_DNA"/>
</dbReference>
<feature type="transmembrane region" description="Helical" evidence="1">
    <location>
        <begin position="101"/>
        <end position="119"/>
    </location>
</feature>
<comment type="caution">
    <text evidence="2">The sequence shown here is derived from an EMBL/GenBank/DDBJ whole genome shotgun (WGS) entry which is preliminary data.</text>
</comment>
<organism evidence="2 3">
    <name type="scientific">Sphingomonas metalli</name>
    <dbReference type="NCBI Taxonomy" id="1779358"/>
    <lineage>
        <taxon>Bacteria</taxon>
        <taxon>Pseudomonadati</taxon>
        <taxon>Pseudomonadota</taxon>
        <taxon>Alphaproteobacteria</taxon>
        <taxon>Sphingomonadales</taxon>
        <taxon>Sphingomonadaceae</taxon>
        <taxon>Sphingomonas</taxon>
    </lineage>
</organism>
<keyword evidence="1" id="KW-1133">Transmembrane helix</keyword>
<dbReference type="Proteomes" id="UP000623067">
    <property type="component" value="Unassembled WGS sequence"/>
</dbReference>
<protein>
    <recommendedName>
        <fullName evidence="4">DUF1453 family protein</fullName>
    </recommendedName>
</protein>
<dbReference type="InterPro" id="IPR058247">
    <property type="entry name" value="DUF1453"/>
</dbReference>
<name>A0A916SV89_9SPHN</name>
<feature type="transmembrane region" description="Helical" evidence="1">
    <location>
        <begin position="131"/>
        <end position="148"/>
    </location>
</feature>
<reference evidence="2" key="1">
    <citation type="journal article" date="2014" name="Int. J. Syst. Evol. Microbiol.">
        <title>Complete genome sequence of Corynebacterium casei LMG S-19264T (=DSM 44701T), isolated from a smear-ripened cheese.</title>
        <authorList>
            <consortium name="US DOE Joint Genome Institute (JGI-PGF)"/>
            <person name="Walter F."/>
            <person name="Albersmeier A."/>
            <person name="Kalinowski J."/>
            <person name="Ruckert C."/>
        </authorList>
    </citation>
    <scope>NUCLEOTIDE SEQUENCE</scope>
    <source>
        <strain evidence="2">CGMCC 1.15330</strain>
    </source>
</reference>
<sequence length="167" mass="18266">MQQRPDTLVTYAITAVVLAIVLAIRWRRTGRALPLRIERLWILPAILGVAVIASFASAPPHGIAWLFCASAMLLGAALGWQRGRMMRIDVDPVTHRLSQTSSPAALVLILAIVVLRQAARAEGAAVLHLDPIALSDMLLALAFGLIAAQRLEMFLRARRLLREAIPR</sequence>
<keyword evidence="3" id="KW-1185">Reference proteome</keyword>
<evidence type="ECO:0000313" key="2">
    <source>
        <dbReference type="EMBL" id="GGB15622.1"/>
    </source>
</evidence>
<dbReference type="AlphaFoldDB" id="A0A916SV89"/>
<feature type="transmembrane region" description="Helical" evidence="1">
    <location>
        <begin position="38"/>
        <end position="56"/>
    </location>
</feature>
<keyword evidence="1" id="KW-0812">Transmembrane</keyword>
<evidence type="ECO:0000313" key="3">
    <source>
        <dbReference type="Proteomes" id="UP000623067"/>
    </source>
</evidence>
<accession>A0A916SV89</accession>
<evidence type="ECO:0000256" key="1">
    <source>
        <dbReference type="SAM" id="Phobius"/>
    </source>
</evidence>